<dbReference type="InterPro" id="IPR007407">
    <property type="entry name" value="DUF459"/>
</dbReference>
<dbReference type="Pfam" id="PF04311">
    <property type="entry name" value="DUF459"/>
    <property type="match status" value="1"/>
</dbReference>
<dbReference type="SUPFAM" id="SSF52266">
    <property type="entry name" value="SGNH hydrolase"/>
    <property type="match status" value="1"/>
</dbReference>
<dbReference type="AlphaFoldDB" id="A0A9X2X842"/>
<gene>
    <name evidence="2" type="ORF">NYR54_06000</name>
</gene>
<sequence>MAAAKGEREARRRSRARAVCILLVALSAVFAWRAGQAEAQELIRRQTFFERLFGGPPPREALPPPPGGAVSPRQQPSMRAPAQRGVPRRAPAVAAPAPEPAAPVIEKLDNAVRVLVVGDFLAAGLAEGLNEAYAESPGVTIVDRTNGSSGFVRDDFYDWNAEIGPILEGVEPAVAIVMIGSNDRQSLLVDGRSERPRTEAWQREYVRRVTAFAETIQDAGIPIIWVGLPPFRSQSMSSDMLAFNDMYKQAAEEVDGTFVDIWDGFADENGAFTFTGPDVNGQPVRLRGSDGINLTRPAKRKVAFYVEQPLNKLLGSAASPGIGREELANLPPPGLLAGKPGDLSRTAPISLAAPQLDGGDALMGATPLSPVDRSVPSAQRGRADDFRLP</sequence>
<keyword evidence="3" id="KW-1185">Reference proteome</keyword>
<evidence type="ECO:0000313" key="3">
    <source>
        <dbReference type="Proteomes" id="UP001149009"/>
    </source>
</evidence>
<name>A0A9X2X842_9HYPH</name>
<feature type="compositionally biased region" description="Pro residues" evidence="1">
    <location>
        <begin position="55"/>
        <end position="67"/>
    </location>
</feature>
<comment type="caution">
    <text evidence="2">The sequence shown here is derived from an EMBL/GenBank/DDBJ whole genome shotgun (WGS) entry which is preliminary data.</text>
</comment>
<dbReference type="Proteomes" id="UP001149009">
    <property type="component" value="Unassembled WGS sequence"/>
</dbReference>
<accession>A0A9X2X842</accession>
<dbReference type="GO" id="GO:0016788">
    <property type="term" value="F:hydrolase activity, acting on ester bonds"/>
    <property type="evidence" value="ECO:0007669"/>
    <property type="project" value="UniProtKB-ARBA"/>
</dbReference>
<evidence type="ECO:0000313" key="2">
    <source>
        <dbReference type="EMBL" id="MCT8989846.1"/>
    </source>
</evidence>
<dbReference type="Gene3D" id="3.40.50.1110">
    <property type="entry name" value="SGNH hydrolase"/>
    <property type="match status" value="1"/>
</dbReference>
<organism evidence="2 3">
    <name type="scientific">Chelativorans petroleitrophicus</name>
    <dbReference type="NCBI Taxonomy" id="2975484"/>
    <lineage>
        <taxon>Bacteria</taxon>
        <taxon>Pseudomonadati</taxon>
        <taxon>Pseudomonadota</taxon>
        <taxon>Alphaproteobacteria</taxon>
        <taxon>Hyphomicrobiales</taxon>
        <taxon>Phyllobacteriaceae</taxon>
        <taxon>Chelativorans</taxon>
    </lineage>
</organism>
<feature type="region of interest" description="Disordered" evidence="1">
    <location>
        <begin position="54"/>
        <end position="90"/>
    </location>
</feature>
<feature type="region of interest" description="Disordered" evidence="1">
    <location>
        <begin position="354"/>
        <end position="389"/>
    </location>
</feature>
<protein>
    <submittedName>
        <fullName evidence="2">DUF459 domain-containing protein</fullName>
    </submittedName>
</protein>
<evidence type="ECO:0000256" key="1">
    <source>
        <dbReference type="SAM" id="MobiDB-lite"/>
    </source>
</evidence>
<feature type="compositionally biased region" description="Low complexity" evidence="1">
    <location>
        <begin position="79"/>
        <end position="90"/>
    </location>
</feature>
<dbReference type="InterPro" id="IPR036514">
    <property type="entry name" value="SGNH_hydro_sf"/>
</dbReference>
<dbReference type="EMBL" id="JAODNV010000006">
    <property type="protein sequence ID" value="MCT8989846.1"/>
    <property type="molecule type" value="Genomic_DNA"/>
</dbReference>
<proteinExistence type="predicted"/>
<dbReference type="CDD" id="cd01829">
    <property type="entry name" value="SGNH_hydrolase_peri2"/>
    <property type="match status" value="1"/>
</dbReference>
<dbReference type="RefSeq" id="WP_261514689.1">
    <property type="nucleotide sequence ID" value="NZ_JAODNV010000006.1"/>
</dbReference>
<reference evidence="2" key="1">
    <citation type="submission" date="2022-08" db="EMBL/GenBank/DDBJ databases">
        <title>Chelativorans sichuanense sp. nov., a paraffin oil-degrading bacterium isolated from a mixture of oil-based drill cuttings and paddy soil.</title>
        <authorList>
            <person name="Yu J."/>
            <person name="Liu H."/>
            <person name="Chen Q."/>
        </authorList>
    </citation>
    <scope>NUCLEOTIDE SEQUENCE</scope>
    <source>
        <strain evidence="2">SCAU 2101</strain>
    </source>
</reference>